<comment type="caution">
    <text evidence="1">The sequence shown here is derived from an EMBL/GenBank/DDBJ whole genome shotgun (WGS) entry which is preliminary data.</text>
</comment>
<gene>
    <name evidence="1" type="ORF">THFILI_05350</name>
</gene>
<dbReference type="Pfam" id="PF09123">
    <property type="entry name" value="DUF1931"/>
    <property type="match status" value="1"/>
</dbReference>
<dbReference type="InterPro" id="IPR009072">
    <property type="entry name" value="Histone-fold"/>
</dbReference>
<name>A0A0A2WLE1_THEFI</name>
<dbReference type="PATRIC" id="fig|276.5.peg.2205"/>
<accession>A0A0A2WLE1</accession>
<protein>
    <recommendedName>
        <fullName evidence="3">DUF1931 family protein</fullName>
    </recommendedName>
</protein>
<dbReference type="EMBL" id="JPSL02000038">
    <property type="protein sequence ID" value="KGQ21006.1"/>
    <property type="molecule type" value="Genomic_DNA"/>
</dbReference>
<dbReference type="SUPFAM" id="SSF47113">
    <property type="entry name" value="Histone-fold"/>
    <property type="match status" value="1"/>
</dbReference>
<sequence length="148" mass="17008">MLMKIAEFERLFREAASLDVDKNDLKRLSDFLRDKLYDLLVVAERNAKYNGRDILFEPDLPVTKGLQETLKEFRNMGVALELKPVLEALSALPPLDLEVSEDVKRLLPELAGALVVAYARVIRELDPKVKNPDTEHHERARRVFDLLL</sequence>
<reference evidence="1 2" key="1">
    <citation type="journal article" date="2015" name="Genome Announc.">
        <title>Draft Genome Sequence of the Thermophile Thermus filiformis ATCC 43280, Producer of Carotenoid-(Di)glucoside-Branched Fatty Acid (Di)esters and Source of Hyperthermostable Enzymes of Biotechnological Interest.</title>
        <authorList>
            <person name="Mandelli F."/>
            <person name="Oliveira Ramires B."/>
            <person name="Couger M.B."/>
            <person name="Paixao D.A."/>
            <person name="Camilo C.M."/>
            <person name="Polikarpov I."/>
            <person name="Prade R."/>
            <person name="Riano-Pachon D.M."/>
            <person name="Squina F.M."/>
        </authorList>
    </citation>
    <scope>NUCLEOTIDE SEQUENCE [LARGE SCALE GENOMIC DNA]</scope>
    <source>
        <strain evidence="1 2">ATCC 43280</strain>
    </source>
</reference>
<dbReference type="OrthoDB" id="14134at2"/>
<organism evidence="1 2">
    <name type="scientific">Thermus filiformis</name>
    <dbReference type="NCBI Taxonomy" id="276"/>
    <lineage>
        <taxon>Bacteria</taxon>
        <taxon>Thermotogati</taxon>
        <taxon>Deinococcota</taxon>
        <taxon>Deinococci</taxon>
        <taxon>Thermales</taxon>
        <taxon>Thermaceae</taxon>
        <taxon>Thermus</taxon>
    </lineage>
</organism>
<keyword evidence="2" id="KW-1185">Reference proteome</keyword>
<evidence type="ECO:0008006" key="3">
    <source>
        <dbReference type="Google" id="ProtNLM"/>
    </source>
</evidence>
<evidence type="ECO:0000313" key="1">
    <source>
        <dbReference type="EMBL" id="KGQ21006.1"/>
    </source>
</evidence>
<dbReference type="Proteomes" id="UP000030364">
    <property type="component" value="Unassembled WGS sequence"/>
</dbReference>
<dbReference type="Gene3D" id="1.10.20.10">
    <property type="entry name" value="Histone, subunit A"/>
    <property type="match status" value="1"/>
</dbReference>
<dbReference type="InterPro" id="IPR015207">
    <property type="entry name" value="DUF1931"/>
</dbReference>
<dbReference type="CDD" id="cd22922">
    <property type="entry name" value="HFD_Aq328-like_rpt1"/>
    <property type="match status" value="1"/>
</dbReference>
<evidence type="ECO:0000313" key="2">
    <source>
        <dbReference type="Proteomes" id="UP000030364"/>
    </source>
</evidence>
<dbReference type="AlphaFoldDB" id="A0A0A2WLE1"/>
<dbReference type="RefSeq" id="WP_038067272.1">
    <property type="nucleotide sequence ID" value="NZ_JPSL02000038.1"/>
</dbReference>
<dbReference type="STRING" id="276.THFILI_05350"/>
<dbReference type="GO" id="GO:0046982">
    <property type="term" value="F:protein heterodimerization activity"/>
    <property type="evidence" value="ECO:0007669"/>
    <property type="project" value="InterPro"/>
</dbReference>
<proteinExistence type="predicted"/>
<dbReference type="CDD" id="cd22923">
    <property type="entry name" value="HFD_Aq328-like_rpt2"/>
    <property type="match status" value="1"/>
</dbReference>